<evidence type="ECO:0000313" key="2">
    <source>
        <dbReference type="EMBL" id="KFM20268.1"/>
    </source>
</evidence>
<evidence type="ECO:0000256" key="1">
    <source>
        <dbReference type="SAM" id="Coils"/>
    </source>
</evidence>
<gene>
    <name evidence="2" type="ORF">AAA799P11_00015</name>
</gene>
<dbReference type="EMBL" id="JOSZ01000001">
    <property type="protein sequence ID" value="KFM20268.1"/>
    <property type="molecule type" value="Genomic_DNA"/>
</dbReference>
<protein>
    <submittedName>
        <fullName evidence="2">Uncharacterized protein</fullName>
    </submittedName>
</protein>
<keyword evidence="3" id="KW-1185">Reference proteome</keyword>
<organism evidence="2 3">
    <name type="scientific">Marine Group I thaumarchaeote SCGC AAA799-P11</name>
    <dbReference type="NCBI Taxonomy" id="1502295"/>
    <lineage>
        <taxon>Archaea</taxon>
        <taxon>Nitrososphaerota</taxon>
        <taxon>Marine Group I</taxon>
    </lineage>
</organism>
<reference evidence="2 3" key="1">
    <citation type="submission" date="2014-06" db="EMBL/GenBank/DDBJ databases">
        <authorList>
            <person name="Ngugi D.K."/>
            <person name="Blom J."/>
            <person name="Alam I."/>
            <person name="Rashid M."/>
            <person name="Baalawi W."/>
            <person name="Zhang G."/>
            <person name="Hikmawan T."/>
            <person name="Guan Y."/>
            <person name="Antunes A."/>
            <person name="Siam R."/>
            <person name="El-Dorry H."/>
            <person name="Bajic V."/>
            <person name="Stingl U."/>
        </authorList>
    </citation>
    <scope>NUCLEOTIDE SEQUENCE [LARGE SCALE GENOMIC DNA]</scope>
    <source>
        <strain evidence="2">SCGC AAA799-P11</strain>
    </source>
</reference>
<evidence type="ECO:0000313" key="3">
    <source>
        <dbReference type="Proteomes" id="UP000029387"/>
    </source>
</evidence>
<dbReference type="Proteomes" id="UP000029387">
    <property type="component" value="Unassembled WGS sequence"/>
</dbReference>
<name>A0A087S3G4_9ARCH</name>
<keyword evidence="1" id="KW-0175">Coiled coil</keyword>
<feature type="coiled-coil region" evidence="1">
    <location>
        <begin position="4"/>
        <end position="31"/>
    </location>
</feature>
<proteinExistence type="predicted"/>
<comment type="caution">
    <text evidence="2">The sequence shown here is derived from an EMBL/GenBank/DDBJ whole genome shotgun (WGS) entry which is preliminary data.</text>
</comment>
<accession>A0A087S3G4</accession>
<sequence>MLVKKEFEKKLANAEKQLKFHIDKKTNLINQLKNTSEYKVRLRLKEKILEQKNLIDIWVSDIKNIEKQLKTSQN</sequence>
<dbReference type="AlphaFoldDB" id="A0A087S3G4"/>